<evidence type="ECO:0000313" key="2">
    <source>
        <dbReference type="Proteomes" id="UP000018721"/>
    </source>
</evidence>
<organism evidence="1 2">
    <name type="scientific">Phytophthora nicotianae P1569</name>
    <dbReference type="NCBI Taxonomy" id="1317065"/>
    <lineage>
        <taxon>Eukaryota</taxon>
        <taxon>Sar</taxon>
        <taxon>Stramenopiles</taxon>
        <taxon>Oomycota</taxon>
        <taxon>Peronosporomycetes</taxon>
        <taxon>Peronosporales</taxon>
        <taxon>Peronosporaceae</taxon>
        <taxon>Phytophthora</taxon>
    </lineage>
</organism>
<dbReference type="EMBL" id="ANIZ01000880">
    <property type="protein sequence ID" value="ETI51883.1"/>
    <property type="molecule type" value="Genomic_DNA"/>
</dbReference>
<keyword evidence="2" id="KW-1185">Reference proteome</keyword>
<dbReference type="HOGENOM" id="CLU_3208863_0_0_1"/>
<evidence type="ECO:0000313" key="1">
    <source>
        <dbReference type="EMBL" id="ETI51883.1"/>
    </source>
</evidence>
<dbReference type="Proteomes" id="UP000018721">
    <property type="component" value="Unassembled WGS sequence"/>
</dbReference>
<name>V9FM91_PHYNI</name>
<accession>V9FM91</accession>
<reference evidence="1 2" key="1">
    <citation type="submission" date="2013-11" db="EMBL/GenBank/DDBJ databases">
        <title>The Genome Sequence of Phytophthora parasitica P1569.</title>
        <authorList>
            <consortium name="The Broad Institute Genomics Platform"/>
            <person name="Russ C."/>
            <person name="Tyler B."/>
            <person name="Panabieres F."/>
            <person name="Shan W."/>
            <person name="Tripathy S."/>
            <person name="Grunwald N."/>
            <person name="Machado M."/>
            <person name="Johnson C.S."/>
            <person name="Arredondo F."/>
            <person name="Hong C."/>
            <person name="Coffey M."/>
            <person name="Young S.K."/>
            <person name="Zeng Q."/>
            <person name="Gargeya S."/>
            <person name="Fitzgerald M."/>
            <person name="Abouelleil A."/>
            <person name="Alvarado L."/>
            <person name="Chapman S.B."/>
            <person name="Gainer-Dewar J."/>
            <person name="Goldberg J."/>
            <person name="Griggs A."/>
            <person name="Gujja S."/>
            <person name="Hansen M."/>
            <person name="Howarth C."/>
            <person name="Imamovic A."/>
            <person name="Ireland A."/>
            <person name="Larimer J."/>
            <person name="McCowan C."/>
            <person name="Murphy C."/>
            <person name="Pearson M."/>
            <person name="Poon T.W."/>
            <person name="Priest M."/>
            <person name="Roberts A."/>
            <person name="Saif S."/>
            <person name="Shea T."/>
            <person name="Sykes S."/>
            <person name="Wortman J."/>
            <person name="Nusbaum C."/>
            <person name="Birren B."/>
        </authorList>
    </citation>
    <scope>NUCLEOTIDE SEQUENCE [LARGE SCALE GENOMIC DNA]</scope>
    <source>
        <strain evidence="1 2">P1569</strain>
    </source>
</reference>
<proteinExistence type="predicted"/>
<gene>
    <name evidence="1" type="ORF">F443_04893</name>
</gene>
<protein>
    <submittedName>
        <fullName evidence="1">Uncharacterized protein</fullName>
    </submittedName>
</protein>
<sequence>MDTTAGSPRADHACFLREDLNHSNTIQQINKMYCETMPRQRMSDE</sequence>
<dbReference type="AlphaFoldDB" id="V9FM91"/>
<comment type="caution">
    <text evidence="1">The sequence shown here is derived from an EMBL/GenBank/DDBJ whole genome shotgun (WGS) entry which is preliminary data.</text>
</comment>